<organism evidence="2 3">
    <name type="scientific">Pseudonocardia endophytica</name>
    <dbReference type="NCBI Taxonomy" id="401976"/>
    <lineage>
        <taxon>Bacteria</taxon>
        <taxon>Bacillati</taxon>
        <taxon>Actinomycetota</taxon>
        <taxon>Actinomycetes</taxon>
        <taxon>Pseudonocardiales</taxon>
        <taxon>Pseudonocardiaceae</taxon>
        <taxon>Pseudonocardia</taxon>
    </lineage>
</organism>
<sequence length="160" mass="16016">MSSAPFLARPPINRVPTAGRSPLGTYLEHQTRPWGGVPVPVAGPVRATIWFIGVANAGLAAWLAFVFLDVLPCSGPACAIATWGHPVALLVLAGLSLALLAGAAFVTHGLSETGVVPLCVIVVGAGCGAIAVSGLVALVLIALATSVLTLAVVAAVVERL</sequence>
<dbReference type="RefSeq" id="WP_132430143.1">
    <property type="nucleotide sequence ID" value="NZ_SMFZ01000002.1"/>
</dbReference>
<dbReference type="Proteomes" id="UP000295560">
    <property type="component" value="Unassembled WGS sequence"/>
</dbReference>
<accession>A0A4R1HNV7</accession>
<keyword evidence="1" id="KW-1133">Transmembrane helix</keyword>
<feature type="transmembrane region" description="Helical" evidence="1">
    <location>
        <begin position="49"/>
        <end position="68"/>
    </location>
</feature>
<feature type="transmembrane region" description="Helical" evidence="1">
    <location>
        <begin position="114"/>
        <end position="132"/>
    </location>
</feature>
<dbReference type="EMBL" id="SMFZ01000002">
    <property type="protein sequence ID" value="TCK21389.1"/>
    <property type="molecule type" value="Genomic_DNA"/>
</dbReference>
<evidence type="ECO:0000313" key="3">
    <source>
        <dbReference type="Proteomes" id="UP000295560"/>
    </source>
</evidence>
<reference evidence="2 3" key="1">
    <citation type="submission" date="2019-03" db="EMBL/GenBank/DDBJ databases">
        <title>Sequencing the genomes of 1000 actinobacteria strains.</title>
        <authorList>
            <person name="Klenk H.-P."/>
        </authorList>
    </citation>
    <scope>NUCLEOTIDE SEQUENCE [LARGE SCALE GENOMIC DNA]</scope>
    <source>
        <strain evidence="2 3">DSM 44969</strain>
    </source>
</reference>
<gene>
    <name evidence="2" type="ORF">EV378_5372</name>
</gene>
<keyword evidence="1" id="KW-0472">Membrane</keyword>
<dbReference type="AlphaFoldDB" id="A0A4R1HNV7"/>
<evidence type="ECO:0000256" key="1">
    <source>
        <dbReference type="SAM" id="Phobius"/>
    </source>
</evidence>
<evidence type="ECO:0000313" key="2">
    <source>
        <dbReference type="EMBL" id="TCK21389.1"/>
    </source>
</evidence>
<protein>
    <submittedName>
        <fullName evidence="2">Uncharacterized protein</fullName>
    </submittedName>
</protein>
<keyword evidence="1" id="KW-0812">Transmembrane</keyword>
<feature type="transmembrane region" description="Helical" evidence="1">
    <location>
        <begin position="138"/>
        <end position="157"/>
    </location>
</feature>
<comment type="caution">
    <text evidence="2">The sequence shown here is derived from an EMBL/GenBank/DDBJ whole genome shotgun (WGS) entry which is preliminary data.</text>
</comment>
<keyword evidence="3" id="KW-1185">Reference proteome</keyword>
<name>A0A4R1HNV7_PSEEN</name>
<proteinExistence type="predicted"/>
<feature type="transmembrane region" description="Helical" evidence="1">
    <location>
        <begin position="88"/>
        <end position="107"/>
    </location>
</feature>